<dbReference type="OrthoDB" id="542386at2759"/>
<comment type="caution">
    <text evidence="3">The sequence shown here is derived from an EMBL/GenBank/DDBJ whole genome shotgun (WGS) entry which is preliminary data.</text>
</comment>
<feature type="compositionally biased region" description="Pro residues" evidence="1">
    <location>
        <begin position="32"/>
        <end position="65"/>
    </location>
</feature>
<sequence length="220" mass="23290">GTTLTGVIEGVATGGESCLYAQHQSACALDSSPPPPPQPRASAFRPPPPPPVATYRPPPPPPPPKLVQTHTCAQATSNVPYTLTDVSVSNGVDQYGNLAIAMCTTVKAQAVASTCRANSTSCCAMDFAKLEVVINPDCKSDARRITINGEQVPYSWGFYEDLTAIKFVNLATTISKPAGAKLCWFVRPGKCATPETFCYNGQCQANVFSANNKCCPAYLI</sequence>
<dbReference type="EMBL" id="PGGS01000869">
    <property type="protein sequence ID" value="PNH01525.1"/>
    <property type="molecule type" value="Genomic_DNA"/>
</dbReference>
<keyword evidence="4" id="KW-1185">Reference proteome</keyword>
<dbReference type="Proteomes" id="UP000236333">
    <property type="component" value="Unassembled WGS sequence"/>
</dbReference>
<accession>A0A2J7ZMM7</accession>
<feature type="region of interest" description="Disordered" evidence="1">
    <location>
        <begin position="27"/>
        <end position="66"/>
    </location>
</feature>
<feature type="non-terminal residue" evidence="3">
    <location>
        <position position="1"/>
    </location>
</feature>
<protein>
    <recommendedName>
        <fullName evidence="2">Pherophorin domain-containing protein</fullName>
    </recommendedName>
</protein>
<reference evidence="3 4" key="1">
    <citation type="journal article" date="2017" name="Mol. Biol. Evol.">
        <title>The 4-celled Tetrabaena socialis nuclear genome reveals the essential components for genetic control of cell number at the origin of multicellularity in the volvocine lineage.</title>
        <authorList>
            <person name="Featherston J."/>
            <person name="Arakaki Y."/>
            <person name="Hanschen E.R."/>
            <person name="Ferris P.J."/>
            <person name="Michod R.E."/>
            <person name="Olson B.J.S.C."/>
            <person name="Nozaki H."/>
            <person name="Durand P.M."/>
        </authorList>
    </citation>
    <scope>NUCLEOTIDE SEQUENCE [LARGE SCALE GENOMIC DNA]</scope>
    <source>
        <strain evidence="3 4">NIES-571</strain>
    </source>
</reference>
<evidence type="ECO:0000256" key="1">
    <source>
        <dbReference type="SAM" id="MobiDB-lite"/>
    </source>
</evidence>
<organism evidence="3 4">
    <name type="scientific">Tetrabaena socialis</name>
    <dbReference type="NCBI Taxonomy" id="47790"/>
    <lineage>
        <taxon>Eukaryota</taxon>
        <taxon>Viridiplantae</taxon>
        <taxon>Chlorophyta</taxon>
        <taxon>core chlorophytes</taxon>
        <taxon>Chlorophyceae</taxon>
        <taxon>CS clade</taxon>
        <taxon>Chlamydomonadales</taxon>
        <taxon>Tetrabaenaceae</taxon>
        <taxon>Tetrabaena</taxon>
    </lineage>
</organism>
<dbReference type="AlphaFoldDB" id="A0A2J7ZMM7"/>
<evidence type="ECO:0000259" key="2">
    <source>
        <dbReference type="Pfam" id="PF12499"/>
    </source>
</evidence>
<evidence type="ECO:0000313" key="4">
    <source>
        <dbReference type="Proteomes" id="UP000236333"/>
    </source>
</evidence>
<dbReference type="InterPro" id="IPR024616">
    <property type="entry name" value="Pherophorin"/>
</dbReference>
<gene>
    <name evidence="3" type="ORF">TSOC_012576</name>
</gene>
<dbReference type="SUPFAM" id="SSF101447">
    <property type="entry name" value="Formin homology 2 domain (FH2 domain)"/>
    <property type="match status" value="1"/>
</dbReference>
<proteinExistence type="predicted"/>
<dbReference type="Pfam" id="PF12499">
    <property type="entry name" value="DUF3707"/>
    <property type="match status" value="1"/>
</dbReference>
<name>A0A2J7ZMM7_9CHLO</name>
<evidence type="ECO:0000313" key="3">
    <source>
        <dbReference type="EMBL" id="PNH01525.1"/>
    </source>
</evidence>
<feature type="domain" description="Pherophorin" evidence="2">
    <location>
        <begin position="70"/>
        <end position="216"/>
    </location>
</feature>